<dbReference type="PRINTS" id="PR00080">
    <property type="entry name" value="SDRFAMILY"/>
</dbReference>
<comment type="caution">
    <text evidence="5">The sequence shown here is derived from an EMBL/GenBank/DDBJ whole genome shotgun (WGS) entry which is preliminary data.</text>
</comment>
<dbReference type="SUPFAM" id="SSF51735">
    <property type="entry name" value="NAD(P)-binding Rossmann-fold domains"/>
    <property type="match status" value="1"/>
</dbReference>
<dbReference type="Proteomes" id="UP001610446">
    <property type="component" value="Unassembled WGS sequence"/>
</dbReference>
<proteinExistence type="inferred from homology"/>
<comment type="similarity">
    <text evidence="1">Belongs to the short-chain dehydrogenases/reductases (SDR) family.</text>
</comment>
<dbReference type="EC" id="1.1.1.100" evidence="2"/>
<evidence type="ECO:0000313" key="6">
    <source>
        <dbReference type="Proteomes" id="UP001610446"/>
    </source>
</evidence>
<evidence type="ECO:0000256" key="4">
    <source>
        <dbReference type="ARBA" id="ARBA00048508"/>
    </source>
</evidence>
<keyword evidence="3" id="KW-0521">NADP</keyword>
<dbReference type="InterPro" id="IPR020904">
    <property type="entry name" value="Sc_DH/Rdtase_CS"/>
</dbReference>
<accession>A0ABR4JKG9</accession>
<dbReference type="PANTHER" id="PTHR42879">
    <property type="entry name" value="3-OXOACYL-(ACYL-CARRIER-PROTEIN) REDUCTASE"/>
    <property type="match status" value="1"/>
</dbReference>
<gene>
    <name evidence="5" type="ORF">BJY01DRAFT_20384</name>
</gene>
<dbReference type="Gene3D" id="3.40.50.720">
    <property type="entry name" value="NAD(P)-binding Rossmann-like Domain"/>
    <property type="match status" value="1"/>
</dbReference>
<dbReference type="PROSITE" id="PS00061">
    <property type="entry name" value="ADH_SHORT"/>
    <property type="match status" value="1"/>
</dbReference>
<evidence type="ECO:0000256" key="1">
    <source>
        <dbReference type="ARBA" id="ARBA00006484"/>
    </source>
</evidence>
<dbReference type="PANTHER" id="PTHR42879:SF2">
    <property type="entry name" value="3-OXOACYL-[ACYL-CARRIER-PROTEIN] REDUCTASE FABG"/>
    <property type="match status" value="1"/>
</dbReference>
<dbReference type="Pfam" id="PF13561">
    <property type="entry name" value="adh_short_C2"/>
    <property type="match status" value="1"/>
</dbReference>
<dbReference type="InterPro" id="IPR036291">
    <property type="entry name" value="NAD(P)-bd_dom_sf"/>
</dbReference>
<dbReference type="InterPro" id="IPR050259">
    <property type="entry name" value="SDR"/>
</dbReference>
<sequence length="276" mass="29123">MTTMDSFAKYPDLHNKIALVMGVGQTQIPGSDTWGNGAAIARVLAHSGAKVFGCDLNLAAAEFTASRVRADGGSCDVVQADVTSIADVQKVVDAVLDKYGRIDILINNVGATATGDPATMDEETWDRQIRLNLKSVYTACHVVLPVMEQQGSGAIVTNASIAGLRYIGKPQVAYSSAKAAVIHFTRVTAVMYASRGVRLNSVAPGLMYTPLVESLKSSQPEAYRRIMEQPVPMGRMGDAFDVAAATAFLASDAAKYITGQNLVVDGGFTSSAVSKL</sequence>
<dbReference type="EMBL" id="JBFXLU010000120">
    <property type="protein sequence ID" value="KAL2840535.1"/>
    <property type="molecule type" value="Genomic_DNA"/>
</dbReference>
<keyword evidence="6" id="KW-1185">Reference proteome</keyword>
<evidence type="ECO:0000313" key="5">
    <source>
        <dbReference type="EMBL" id="KAL2840535.1"/>
    </source>
</evidence>
<organism evidence="5 6">
    <name type="scientific">Aspergillus pseudoustus</name>
    <dbReference type="NCBI Taxonomy" id="1810923"/>
    <lineage>
        <taxon>Eukaryota</taxon>
        <taxon>Fungi</taxon>
        <taxon>Dikarya</taxon>
        <taxon>Ascomycota</taxon>
        <taxon>Pezizomycotina</taxon>
        <taxon>Eurotiomycetes</taxon>
        <taxon>Eurotiomycetidae</taxon>
        <taxon>Eurotiales</taxon>
        <taxon>Aspergillaceae</taxon>
        <taxon>Aspergillus</taxon>
        <taxon>Aspergillus subgen. Nidulantes</taxon>
    </lineage>
</organism>
<reference evidence="5 6" key="1">
    <citation type="submission" date="2024-07" db="EMBL/GenBank/DDBJ databases">
        <title>Section-level genome sequencing and comparative genomics of Aspergillus sections Usti and Cavernicolus.</title>
        <authorList>
            <consortium name="Lawrence Berkeley National Laboratory"/>
            <person name="Nybo J.L."/>
            <person name="Vesth T.C."/>
            <person name="Theobald S."/>
            <person name="Frisvad J.C."/>
            <person name="Larsen T.O."/>
            <person name="Kjaerboelling I."/>
            <person name="Rothschild-Mancinelli K."/>
            <person name="Lyhne E.K."/>
            <person name="Kogle M.E."/>
            <person name="Barry K."/>
            <person name="Clum A."/>
            <person name="Na H."/>
            <person name="Ledsgaard L."/>
            <person name="Lin J."/>
            <person name="Lipzen A."/>
            <person name="Kuo A."/>
            <person name="Riley R."/>
            <person name="Mondo S."/>
            <person name="Labutti K."/>
            <person name="Haridas S."/>
            <person name="Pangalinan J."/>
            <person name="Salamov A.A."/>
            <person name="Simmons B.A."/>
            <person name="Magnuson J.K."/>
            <person name="Chen J."/>
            <person name="Drula E."/>
            <person name="Henrissat B."/>
            <person name="Wiebenga A."/>
            <person name="Lubbers R.J."/>
            <person name="Gomes A.C."/>
            <person name="Makela M.R."/>
            <person name="Stajich J."/>
            <person name="Grigoriev I.V."/>
            <person name="Mortensen U.H."/>
            <person name="De Vries R.P."/>
            <person name="Baker S.E."/>
            <person name="Andersen M.R."/>
        </authorList>
    </citation>
    <scope>NUCLEOTIDE SEQUENCE [LARGE SCALE GENOMIC DNA]</scope>
    <source>
        <strain evidence="5 6">CBS 123904</strain>
    </source>
</reference>
<name>A0ABR4JKG9_9EURO</name>
<protein>
    <recommendedName>
        <fullName evidence="2">3-oxoacyl-[acyl-carrier-protein] reductase</fullName>
        <ecNumber evidence="2">1.1.1.100</ecNumber>
    </recommendedName>
</protein>
<evidence type="ECO:0000256" key="2">
    <source>
        <dbReference type="ARBA" id="ARBA00012948"/>
    </source>
</evidence>
<dbReference type="PRINTS" id="PR00081">
    <property type="entry name" value="GDHRDH"/>
</dbReference>
<evidence type="ECO:0000256" key="3">
    <source>
        <dbReference type="ARBA" id="ARBA00022857"/>
    </source>
</evidence>
<comment type="catalytic activity">
    <reaction evidence="4">
        <text>a (3R)-hydroxyacyl-[ACP] + NADP(+) = a 3-oxoacyl-[ACP] + NADPH + H(+)</text>
        <dbReference type="Rhea" id="RHEA:17397"/>
        <dbReference type="Rhea" id="RHEA-COMP:9916"/>
        <dbReference type="Rhea" id="RHEA-COMP:9945"/>
        <dbReference type="ChEBI" id="CHEBI:15378"/>
        <dbReference type="ChEBI" id="CHEBI:57783"/>
        <dbReference type="ChEBI" id="CHEBI:58349"/>
        <dbReference type="ChEBI" id="CHEBI:78776"/>
        <dbReference type="ChEBI" id="CHEBI:78827"/>
        <dbReference type="EC" id="1.1.1.100"/>
    </reaction>
</comment>
<dbReference type="InterPro" id="IPR002347">
    <property type="entry name" value="SDR_fam"/>
</dbReference>